<protein>
    <submittedName>
        <fullName evidence="2">Pyridoxamine 5'-phosphate oxidase</fullName>
    </submittedName>
</protein>
<reference evidence="2 3" key="1">
    <citation type="submission" date="2017-07" db="EMBL/GenBank/DDBJ databases">
        <title>Draft whole genome sequences of clinical Proprionibacteriaceae strains.</title>
        <authorList>
            <person name="Bernier A.-M."/>
            <person name="Bernard K."/>
            <person name="Domingo M.-C."/>
        </authorList>
    </citation>
    <scope>NUCLEOTIDE SEQUENCE [LARGE SCALE GENOMIC DNA]</scope>
    <source>
        <strain evidence="2 3">NML 030167</strain>
    </source>
</reference>
<sequence length="221" mass="23401">MSRRPDRINRHPERARTERAQLDAVLDAGHHFGSLSTVLDGRPLVVPMFYGRDGDRIVMHGSTGAGALRLVAEGAPAALCVSLLDGWVYGHTLFDSSANYRSAVVHGALRTITGAEAAEALTTLSEQLMPGRAAEVPEHTRKQLAATQCLTLPITDGSWTVKVRAAPPGDPEPGEQVDPRLWTGVLPIEWGYGEPVSAPRATGLPVSPSVRSYAGGVPGSA</sequence>
<evidence type="ECO:0000256" key="1">
    <source>
        <dbReference type="SAM" id="MobiDB-lite"/>
    </source>
</evidence>
<dbReference type="OrthoDB" id="116031at2"/>
<proteinExistence type="predicted"/>
<dbReference type="EMBL" id="NMVO01000003">
    <property type="protein sequence ID" value="OYO16439.1"/>
    <property type="molecule type" value="Genomic_DNA"/>
</dbReference>
<evidence type="ECO:0000313" key="3">
    <source>
        <dbReference type="Proteomes" id="UP000215896"/>
    </source>
</evidence>
<dbReference type="InterPro" id="IPR012349">
    <property type="entry name" value="Split_barrel_FMN-bd"/>
</dbReference>
<dbReference type="InterPro" id="IPR024747">
    <property type="entry name" value="Pyridox_Oxase-rel"/>
</dbReference>
<dbReference type="Gene3D" id="2.30.110.10">
    <property type="entry name" value="Electron Transport, Fmn-binding Protein, Chain A"/>
    <property type="match status" value="1"/>
</dbReference>
<accession>A0A255GKU4</accession>
<keyword evidence="3" id="KW-1185">Reference proteome</keyword>
<dbReference type="Proteomes" id="UP000215896">
    <property type="component" value="Unassembled WGS sequence"/>
</dbReference>
<organism evidence="2 3">
    <name type="scientific">Enemella evansiae</name>
    <dbReference type="NCBI Taxonomy" id="2016499"/>
    <lineage>
        <taxon>Bacteria</taxon>
        <taxon>Bacillati</taxon>
        <taxon>Actinomycetota</taxon>
        <taxon>Actinomycetes</taxon>
        <taxon>Propionibacteriales</taxon>
        <taxon>Propionibacteriaceae</taxon>
        <taxon>Enemella</taxon>
    </lineage>
</organism>
<evidence type="ECO:0000313" key="2">
    <source>
        <dbReference type="EMBL" id="OYO16439.1"/>
    </source>
</evidence>
<dbReference type="SUPFAM" id="SSF50475">
    <property type="entry name" value="FMN-binding split barrel"/>
    <property type="match status" value="1"/>
</dbReference>
<gene>
    <name evidence="2" type="ORF">CGZ94_04465</name>
</gene>
<comment type="caution">
    <text evidence="2">The sequence shown here is derived from an EMBL/GenBank/DDBJ whole genome shotgun (WGS) entry which is preliminary data.</text>
</comment>
<dbReference type="RefSeq" id="WP_094404882.1">
    <property type="nucleotide sequence ID" value="NZ_NMVO01000003.1"/>
</dbReference>
<name>A0A255GKU4_9ACTN</name>
<feature type="region of interest" description="Disordered" evidence="1">
    <location>
        <begin position="197"/>
        <end position="221"/>
    </location>
</feature>
<dbReference type="PANTHER" id="PTHR34071:SF2">
    <property type="entry name" value="FLAVIN-NUCLEOTIDE-BINDING PROTEIN"/>
    <property type="match status" value="1"/>
</dbReference>
<dbReference type="Pfam" id="PF12900">
    <property type="entry name" value="Pyridox_ox_2"/>
    <property type="match status" value="1"/>
</dbReference>
<dbReference type="AlphaFoldDB" id="A0A255GKU4"/>
<dbReference type="PANTHER" id="PTHR34071">
    <property type="entry name" value="5-NITROIMIDAZOLE ANTIBIOTICS RESISTANCE PROTEIN, NIMA-FAMILY-RELATED PROTEIN-RELATED"/>
    <property type="match status" value="1"/>
</dbReference>